<gene>
    <name evidence="1" type="ORF">PCOR1329_LOCUS31603</name>
</gene>
<dbReference type="Proteomes" id="UP001189429">
    <property type="component" value="Unassembled WGS sequence"/>
</dbReference>
<dbReference type="InterPro" id="IPR018253">
    <property type="entry name" value="DnaJ_domain_CS"/>
</dbReference>
<dbReference type="PANTHER" id="PTHR43888">
    <property type="entry name" value="DNAJ-LIKE-2, ISOFORM A-RELATED"/>
    <property type="match status" value="1"/>
</dbReference>
<dbReference type="InterPro" id="IPR044713">
    <property type="entry name" value="DNJA1/2-like"/>
</dbReference>
<organism evidence="1 2">
    <name type="scientific">Prorocentrum cordatum</name>
    <dbReference type="NCBI Taxonomy" id="2364126"/>
    <lineage>
        <taxon>Eukaryota</taxon>
        <taxon>Sar</taxon>
        <taxon>Alveolata</taxon>
        <taxon>Dinophyceae</taxon>
        <taxon>Prorocentrales</taxon>
        <taxon>Prorocentraceae</taxon>
        <taxon>Prorocentrum</taxon>
    </lineage>
</organism>
<keyword evidence="2" id="KW-1185">Reference proteome</keyword>
<reference evidence="1" key="1">
    <citation type="submission" date="2023-10" db="EMBL/GenBank/DDBJ databases">
        <authorList>
            <person name="Chen Y."/>
            <person name="Shah S."/>
            <person name="Dougan E. K."/>
            <person name="Thang M."/>
            <person name="Chan C."/>
        </authorList>
    </citation>
    <scope>NUCLEOTIDE SEQUENCE [LARGE SCALE GENOMIC DNA]</scope>
</reference>
<dbReference type="PROSITE" id="PS00636">
    <property type="entry name" value="DNAJ_1"/>
    <property type="match status" value="1"/>
</dbReference>
<comment type="caution">
    <text evidence="1">The sequence shown here is derived from an EMBL/GenBank/DDBJ whole genome shotgun (WGS) entry which is preliminary data.</text>
</comment>
<proteinExistence type="predicted"/>
<evidence type="ECO:0008006" key="3">
    <source>
        <dbReference type="Google" id="ProtNLM"/>
    </source>
</evidence>
<protein>
    <recommendedName>
        <fullName evidence="3">J domain-containing protein</fullName>
    </recommendedName>
</protein>
<feature type="non-terminal residue" evidence="1">
    <location>
        <position position="1"/>
    </location>
</feature>
<evidence type="ECO:0000313" key="2">
    <source>
        <dbReference type="Proteomes" id="UP001189429"/>
    </source>
</evidence>
<dbReference type="EMBL" id="CAUYUJ010012514">
    <property type="protein sequence ID" value="CAK0834093.1"/>
    <property type="molecule type" value="Genomic_DNA"/>
</dbReference>
<accession>A0ABN9SQB9</accession>
<evidence type="ECO:0000313" key="1">
    <source>
        <dbReference type="EMBL" id="CAK0834093.1"/>
    </source>
</evidence>
<sequence>EEGRHAPGAGPAALRGDVKVFNEMREAFEVLGDNEQRRYYIEGGMQLVKNVENSWKEVEGQKSQLDAQLNKVPKNHPQRRQFEMQIEQQKKQFEKGNMKREIEKKLRNDDLEVNVPISAEELYSGVQTKSFEFKRLVICRGCRADPDTPECKECGRCPPEK</sequence>
<feature type="non-terminal residue" evidence="1">
    <location>
        <position position="161"/>
    </location>
</feature>
<name>A0ABN9SQB9_9DINO</name>